<feature type="compositionally biased region" description="Basic and acidic residues" evidence="2">
    <location>
        <begin position="44"/>
        <end position="53"/>
    </location>
</feature>
<feature type="region of interest" description="Disordered" evidence="2">
    <location>
        <begin position="98"/>
        <end position="125"/>
    </location>
</feature>
<evidence type="ECO:0000259" key="3">
    <source>
        <dbReference type="Pfam" id="PF00248"/>
    </source>
</evidence>
<dbReference type="Proteomes" id="UP000249577">
    <property type="component" value="Unassembled WGS sequence"/>
</dbReference>
<dbReference type="Pfam" id="PF00248">
    <property type="entry name" value="Aldo_ket_red"/>
    <property type="match status" value="1"/>
</dbReference>
<dbReference type="InterPro" id="IPR036812">
    <property type="entry name" value="NAD(P)_OxRdtase_dom_sf"/>
</dbReference>
<feature type="compositionally biased region" description="Basic and acidic residues" evidence="2">
    <location>
        <begin position="114"/>
        <end position="125"/>
    </location>
</feature>
<dbReference type="AlphaFoldDB" id="A0A2W5KAP0"/>
<feature type="domain" description="NADP-dependent oxidoreductase" evidence="3">
    <location>
        <begin position="172"/>
        <end position="249"/>
    </location>
</feature>
<evidence type="ECO:0000256" key="2">
    <source>
        <dbReference type="SAM" id="MobiDB-lite"/>
    </source>
</evidence>
<dbReference type="GO" id="GO:0005737">
    <property type="term" value="C:cytoplasm"/>
    <property type="evidence" value="ECO:0007669"/>
    <property type="project" value="TreeGrafter"/>
</dbReference>
<dbReference type="GO" id="GO:0016491">
    <property type="term" value="F:oxidoreductase activity"/>
    <property type="evidence" value="ECO:0007669"/>
    <property type="project" value="UniProtKB-KW"/>
</dbReference>
<dbReference type="Gene3D" id="3.20.20.100">
    <property type="entry name" value="NADP-dependent oxidoreductase domain"/>
    <property type="match status" value="1"/>
</dbReference>
<feature type="region of interest" description="Disordered" evidence="2">
    <location>
        <begin position="266"/>
        <end position="288"/>
    </location>
</feature>
<evidence type="ECO:0000313" key="4">
    <source>
        <dbReference type="EMBL" id="PZQ13069.1"/>
    </source>
</evidence>
<gene>
    <name evidence="4" type="ORF">DI565_15520</name>
</gene>
<comment type="caution">
    <text evidence="4">The sequence shown here is derived from an EMBL/GenBank/DDBJ whole genome shotgun (WGS) entry which is preliminary data.</text>
</comment>
<feature type="region of interest" description="Disordered" evidence="2">
    <location>
        <begin position="39"/>
        <end position="62"/>
    </location>
</feature>
<proteinExistence type="predicted"/>
<reference evidence="4 5" key="1">
    <citation type="submission" date="2017-08" db="EMBL/GenBank/DDBJ databases">
        <title>Infants hospitalized years apart are colonized by the same room-sourced microbial strains.</title>
        <authorList>
            <person name="Brooks B."/>
            <person name="Olm M.R."/>
            <person name="Firek B.A."/>
            <person name="Baker R."/>
            <person name="Thomas B.C."/>
            <person name="Morowitz M.J."/>
            <person name="Banfield J.F."/>
        </authorList>
    </citation>
    <scope>NUCLEOTIDE SEQUENCE [LARGE SCALE GENOMIC DNA]</scope>
    <source>
        <strain evidence="4">S2_005_003_R2_43</strain>
    </source>
</reference>
<evidence type="ECO:0000313" key="5">
    <source>
        <dbReference type="Proteomes" id="UP000249577"/>
    </source>
</evidence>
<dbReference type="PANTHER" id="PTHR43625">
    <property type="entry name" value="AFLATOXIN B1 ALDEHYDE REDUCTASE"/>
    <property type="match status" value="1"/>
</dbReference>
<dbReference type="SUPFAM" id="SSF51430">
    <property type="entry name" value="NAD(P)-linked oxidoreductase"/>
    <property type="match status" value="1"/>
</dbReference>
<name>A0A2W5KAP0_ANCNO</name>
<dbReference type="InterPro" id="IPR050791">
    <property type="entry name" value="Aldo-Keto_reductase"/>
</dbReference>
<protein>
    <recommendedName>
        <fullName evidence="3">NADP-dependent oxidoreductase domain-containing protein</fullName>
    </recommendedName>
</protein>
<feature type="compositionally biased region" description="Basic residues" evidence="2">
    <location>
        <begin position="103"/>
        <end position="113"/>
    </location>
</feature>
<dbReference type="PANTHER" id="PTHR43625:SF40">
    <property type="entry name" value="ALDO-KETO REDUCTASE YAKC [NADP(+)]"/>
    <property type="match status" value="1"/>
</dbReference>
<accession>A0A2W5KAP0</accession>
<keyword evidence="1" id="KW-0560">Oxidoreductase</keyword>
<evidence type="ECO:0000256" key="1">
    <source>
        <dbReference type="ARBA" id="ARBA00023002"/>
    </source>
</evidence>
<sequence>MPAALVVKLRTGEVLPPVLQHGREGAAGEFVGQGLLEMADDPEPGGRGRDLHLKGRRRQRPLGRDAEDLALAFEFPDRERPAAGETMADARVAQKVARMAGRPARRQIGRRGGHRETLAARTDRRRDHVEREPLLVADAGLATLRQHVDEAVFGRRLHKAGAQAGDFRGHSPRFQGENLDRNLALVEALRAVAQERHASVAQIAIAWVMAQGEDIVPVIGARRRDRLAEALAAADLTLSADDVAAIERAVPKGSAAGDRYPAQHMAALDSERGRAGPIGDVARRGRSG</sequence>
<dbReference type="EMBL" id="QFPN01000008">
    <property type="protein sequence ID" value="PZQ13069.1"/>
    <property type="molecule type" value="Genomic_DNA"/>
</dbReference>
<organism evidence="4 5">
    <name type="scientific">Ancylobacter novellus</name>
    <name type="common">Thiobacillus novellus</name>
    <dbReference type="NCBI Taxonomy" id="921"/>
    <lineage>
        <taxon>Bacteria</taxon>
        <taxon>Pseudomonadati</taxon>
        <taxon>Pseudomonadota</taxon>
        <taxon>Alphaproteobacteria</taxon>
        <taxon>Hyphomicrobiales</taxon>
        <taxon>Xanthobacteraceae</taxon>
        <taxon>Ancylobacter</taxon>
    </lineage>
</organism>
<dbReference type="InterPro" id="IPR023210">
    <property type="entry name" value="NADP_OxRdtase_dom"/>
</dbReference>